<gene>
    <name evidence="4" type="ORF">ABMA28_000143</name>
</gene>
<dbReference type="InterPro" id="IPR046341">
    <property type="entry name" value="SET_dom_sf"/>
</dbReference>
<dbReference type="PROSITE" id="PS50096">
    <property type="entry name" value="IQ"/>
    <property type="match status" value="1"/>
</dbReference>
<evidence type="ECO:0000256" key="2">
    <source>
        <dbReference type="ARBA" id="ARBA00022679"/>
    </source>
</evidence>
<dbReference type="InterPro" id="IPR052097">
    <property type="entry name" value="SET-MYND_domain_protein"/>
</dbReference>
<dbReference type="SUPFAM" id="SSF82199">
    <property type="entry name" value="SET domain"/>
    <property type="match status" value="1"/>
</dbReference>
<comment type="caution">
    <text evidence="4">The sequence shown here is derived from an EMBL/GenBank/DDBJ whole genome shotgun (WGS) entry which is preliminary data.</text>
</comment>
<evidence type="ECO:0000256" key="1">
    <source>
        <dbReference type="ARBA" id="ARBA00022603"/>
    </source>
</evidence>
<proteinExistence type="predicted"/>
<name>A0ABD0TRP7_LOXSC</name>
<evidence type="ECO:0000256" key="3">
    <source>
        <dbReference type="ARBA" id="ARBA00022691"/>
    </source>
</evidence>
<dbReference type="InterPro" id="IPR011990">
    <property type="entry name" value="TPR-like_helical_dom_sf"/>
</dbReference>
<dbReference type="AlphaFoldDB" id="A0ABD0TRP7"/>
<keyword evidence="2" id="KW-0808">Transferase</keyword>
<sequence>MSRVYEDFDPGFAATCSDVTLCSKTKGFFKDLAEDIISIAENDNWLESFEKIEDGKKVTAVMENKEIMGALQEVFSRIQPIYRGKDARVSYERRLAAQAALKEGDLKKALSLASQAVLRAPMTGSDEVIDVGVSLALALWVRSEVLLQTDRPRAALEDLKLALKERLPAKMRAQYYWRMGHCYRGAGEPSRAKVSYELAGRLLGSDENAKAQLAKDIEVLDYTAQPRHPPDKPKISVAGGAKQNMPALSKLLKITEEQNKGRYAVASSPIKTGDILLVDSPYAACLHPDNYGTHCLHCFKRLEDCEDETPVWCPKCSAVVFCSINCRDTAVSTYHAYECQFLDLFIGSGMSILSQIALRIVTQAGLDTTLSIYSKYLTNEVKTVDGANLNDIEGVAKKSKMKTRKERLNRTKKGLKSFTEKNKEDETELKVDDKMNYEEKLELKAAQFYSLCAHSEQRKGGDYLKRVVMAMFLAECLKKAGFFKKCEPENMVKVETSICELIVRNLQILQFNAHEIYETIRGEHSFSGSKPVYIAVGIYPTGALFNHECYPAVARYFDGAKIVLRATRPLAPGEMASENYGHHFMMRSLKERQRALACRYWFRCECIACKEDWPTLKQMNASETPVYLRCPNMDCSAKFRASPQLPSRCSKCSTNIDRELVKINLDNLSKCVDHYQEGARLMDAERIDDAITAMCDAIDLYHEIARPPHRETHIAQEALRSCFSASGNVHVVREDPNSTEEKDKTAK</sequence>
<dbReference type="PANTHER" id="PTHR46165:SF5">
    <property type="entry name" value="RE32936P"/>
    <property type="match status" value="1"/>
</dbReference>
<evidence type="ECO:0000313" key="5">
    <source>
        <dbReference type="Proteomes" id="UP001549921"/>
    </source>
</evidence>
<dbReference type="Gene3D" id="1.25.40.10">
    <property type="entry name" value="Tetratricopeptide repeat domain"/>
    <property type="match status" value="2"/>
</dbReference>
<dbReference type="CDD" id="cd10536">
    <property type="entry name" value="SET_SMYD4"/>
    <property type="match status" value="1"/>
</dbReference>
<dbReference type="Gene3D" id="2.170.270.10">
    <property type="entry name" value="SET domain"/>
    <property type="match status" value="1"/>
</dbReference>
<protein>
    <recommendedName>
        <fullName evidence="6">SET and MYND domain-containing protein 4</fullName>
    </recommendedName>
</protein>
<dbReference type="InterPro" id="IPR044421">
    <property type="entry name" value="SMYD4_SET"/>
</dbReference>
<keyword evidence="3" id="KW-0949">S-adenosyl-L-methionine</keyword>
<organism evidence="4 5">
    <name type="scientific">Loxostege sticticalis</name>
    <name type="common">Beet webworm moth</name>
    <dbReference type="NCBI Taxonomy" id="481309"/>
    <lineage>
        <taxon>Eukaryota</taxon>
        <taxon>Metazoa</taxon>
        <taxon>Ecdysozoa</taxon>
        <taxon>Arthropoda</taxon>
        <taxon>Hexapoda</taxon>
        <taxon>Insecta</taxon>
        <taxon>Pterygota</taxon>
        <taxon>Neoptera</taxon>
        <taxon>Endopterygota</taxon>
        <taxon>Lepidoptera</taxon>
        <taxon>Glossata</taxon>
        <taxon>Ditrysia</taxon>
        <taxon>Pyraloidea</taxon>
        <taxon>Crambidae</taxon>
        <taxon>Pyraustinae</taxon>
        <taxon>Loxostege</taxon>
    </lineage>
</organism>
<accession>A0ABD0TRP7</accession>
<dbReference type="SUPFAM" id="SSF48452">
    <property type="entry name" value="TPR-like"/>
    <property type="match status" value="1"/>
</dbReference>
<dbReference type="PANTHER" id="PTHR46165">
    <property type="entry name" value="SET AND MYND DOMAIN-CONTAINING PROTEIN 4"/>
    <property type="match status" value="1"/>
</dbReference>
<dbReference type="GO" id="GO:0032259">
    <property type="term" value="P:methylation"/>
    <property type="evidence" value="ECO:0007669"/>
    <property type="project" value="UniProtKB-KW"/>
</dbReference>
<dbReference type="GO" id="GO:0008168">
    <property type="term" value="F:methyltransferase activity"/>
    <property type="evidence" value="ECO:0007669"/>
    <property type="project" value="UniProtKB-KW"/>
</dbReference>
<dbReference type="EMBL" id="JBEDNZ010000001">
    <property type="protein sequence ID" value="KAL0851843.1"/>
    <property type="molecule type" value="Genomic_DNA"/>
</dbReference>
<dbReference type="Proteomes" id="UP001549921">
    <property type="component" value="Unassembled WGS sequence"/>
</dbReference>
<evidence type="ECO:0008006" key="6">
    <source>
        <dbReference type="Google" id="ProtNLM"/>
    </source>
</evidence>
<reference evidence="4 5" key="1">
    <citation type="submission" date="2024-06" db="EMBL/GenBank/DDBJ databases">
        <title>A chromosome-level genome assembly of beet webworm, Loxostege sticticalis.</title>
        <authorList>
            <person name="Zhang Y."/>
        </authorList>
    </citation>
    <scope>NUCLEOTIDE SEQUENCE [LARGE SCALE GENOMIC DNA]</scope>
    <source>
        <strain evidence="4">AQ028</strain>
        <tissue evidence="4">Male pupae</tissue>
    </source>
</reference>
<keyword evidence="1" id="KW-0489">Methyltransferase</keyword>
<evidence type="ECO:0000313" key="4">
    <source>
        <dbReference type="EMBL" id="KAL0851843.1"/>
    </source>
</evidence>